<proteinExistence type="predicted"/>
<accession>A0ABQ9H4R3</accession>
<dbReference type="Proteomes" id="UP001159363">
    <property type="component" value="Chromosome 6"/>
</dbReference>
<gene>
    <name evidence="1" type="ORF">PR048_019891</name>
</gene>
<reference evidence="1 2" key="1">
    <citation type="submission" date="2023-02" db="EMBL/GenBank/DDBJ databases">
        <title>LHISI_Scaffold_Assembly.</title>
        <authorList>
            <person name="Stuart O.P."/>
            <person name="Cleave R."/>
            <person name="Magrath M.J.L."/>
            <person name="Mikheyev A.S."/>
        </authorList>
    </citation>
    <scope>NUCLEOTIDE SEQUENCE [LARGE SCALE GENOMIC DNA]</scope>
    <source>
        <strain evidence="1">Daus_M_001</strain>
        <tissue evidence="1">Leg muscle</tissue>
    </source>
</reference>
<evidence type="ECO:0008006" key="3">
    <source>
        <dbReference type="Google" id="ProtNLM"/>
    </source>
</evidence>
<protein>
    <recommendedName>
        <fullName evidence="3">DDE Tnp4 domain-containing protein</fullName>
    </recommendedName>
</protein>
<evidence type="ECO:0000313" key="1">
    <source>
        <dbReference type="EMBL" id="KAJ8879284.1"/>
    </source>
</evidence>
<sequence>MAHGFKTRWNVPQCIGAIDGKYILIEALENSGSVYFNYHGTFSIVLKAIEDADYKIRYEDTGCQGRIPDGGYTDTFYIGCRRRVCFNNKHFEAFSWLSPKRLSRTIETDVLACIYIDNFLRRSAQCIRFYTPLGIFYCEDCEIEDIVAGTWRNQLENSCLLDLQNIPRRSSESAQEIRRKRAKYFISP</sequence>
<comment type="caution">
    <text evidence="1">The sequence shown here is derived from an EMBL/GenBank/DDBJ whole genome shotgun (WGS) entry which is preliminary data.</text>
</comment>
<evidence type="ECO:0000313" key="2">
    <source>
        <dbReference type="Proteomes" id="UP001159363"/>
    </source>
</evidence>
<name>A0ABQ9H4R3_9NEOP</name>
<dbReference type="EMBL" id="JARBHB010000007">
    <property type="protein sequence ID" value="KAJ8879284.1"/>
    <property type="molecule type" value="Genomic_DNA"/>
</dbReference>
<keyword evidence="2" id="KW-1185">Reference proteome</keyword>
<organism evidence="1 2">
    <name type="scientific">Dryococelus australis</name>
    <dbReference type="NCBI Taxonomy" id="614101"/>
    <lineage>
        <taxon>Eukaryota</taxon>
        <taxon>Metazoa</taxon>
        <taxon>Ecdysozoa</taxon>
        <taxon>Arthropoda</taxon>
        <taxon>Hexapoda</taxon>
        <taxon>Insecta</taxon>
        <taxon>Pterygota</taxon>
        <taxon>Neoptera</taxon>
        <taxon>Polyneoptera</taxon>
        <taxon>Phasmatodea</taxon>
        <taxon>Verophasmatodea</taxon>
        <taxon>Anareolatae</taxon>
        <taxon>Phasmatidae</taxon>
        <taxon>Eurycanthinae</taxon>
        <taxon>Dryococelus</taxon>
    </lineage>
</organism>